<dbReference type="GeneID" id="87806690"/>
<name>A0AAF1BPW7_9TREE</name>
<dbReference type="EMBL" id="CP086715">
    <property type="protein sequence ID" value="WOO79933.1"/>
    <property type="molecule type" value="Genomic_DNA"/>
</dbReference>
<feature type="compositionally biased region" description="Polar residues" evidence="1">
    <location>
        <begin position="41"/>
        <end position="58"/>
    </location>
</feature>
<feature type="region of interest" description="Disordered" evidence="1">
    <location>
        <begin position="41"/>
        <end position="63"/>
    </location>
</feature>
<accession>A0AAF1BPW7</accession>
<evidence type="ECO:0000256" key="1">
    <source>
        <dbReference type="SAM" id="MobiDB-lite"/>
    </source>
</evidence>
<dbReference type="AlphaFoldDB" id="A0AAF1BPW7"/>
<keyword evidence="3" id="KW-1185">Reference proteome</keyword>
<reference evidence="2" key="1">
    <citation type="submission" date="2023-10" db="EMBL/GenBank/DDBJ databases">
        <authorList>
            <person name="Noh H."/>
        </authorList>
    </citation>
    <scope>NUCLEOTIDE SEQUENCE</scope>
    <source>
        <strain evidence="2">DUCC4014</strain>
    </source>
</reference>
<dbReference type="Proteomes" id="UP000827549">
    <property type="component" value="Chromosome 2"/>
</dbReference>
<evidence type="ECO:0000313" key="2">
    <source>
        <dbReference type="EMBL" id="WOO79933.1"/>
    </source>
</evidence>
<dbReference type="RefSeq" id="XP_062625965.1">
    <property type="nucleotide sequence ID" value="XM_062769981.1"/>
</dbReference>
<evidence type="ECO:0000313" key="3">
    <source>
        <dbReference type="Proteomes" id="UP000827549"/>
    </source>
</evidence>
<gene>
    <name evidence="2" type="ORF">LOC62_02G003447</name>
</gene>
<protein>
    <submittedName>
        <fullName evidence="2">Uncharacterized protein</fullName>
    </submittedName>
</protein>
<proteinExistence type="predicted"/>
<sequence>MTTEAPTTTASTSHNDKRTVAQQLTGMARALAWRVTGNNVDSYDPNNLPDSQPSSPTAAANAGPQAFARVRVFVRDDRGINPTDKKALLKKLDSAKIRLAWQLGSIETDILAAFGDEYSLEETLWVLEGLLKEKKASIDAGREAEQ</sequence>
<organism evidence="2 3">
    <name type="scientific">Vanrija pseudolonga</name>
    <dbReference type="NCBI Taxonomy" id="143232"/>
    <lineage>
        <taxon>Eukaryota</taxon>
        <taxon>Fungi</taxon>
        <taxon>Dikarya</taxon>
        <taxon>Basidiomycota</taxon>
        <taxon>Agaricomycotina</taxon>
        <taxon>Tremellomycetes</taxon>
        <taxon>Trichosporonales</taxon>
        <taxon>Trichosporonaceae</taxon>
        <taxon>Vanrija</taxon>
    </lineage>
</organism>